<name>A0A7W3QM25_ACTNM</name>
<dbReference type="InterPro" id="IPR050955">
    <property type="entry name" value="Plant_Biomass_Hydrol_Est"/>
</dbReference>
<dbReference type="PANTHER" id="PTHR43037">
    <property type="entry name" value="UNNAMED PRODUCT-RELATED"/>
    <property type="match status" value="1"/>
</dbReference>
<dbReference type="ESTHER" id="actnm-a0a7w3qm25">
    <property type="family name" value="Esterase_phb"/>
</dbReference>
<reference evidence="4 5" key="1">
    <citation type="submission" date="2020-08" db="EMBL/GenBank/DDBJ databases">
        <title>Genomic Encyclopedia of Type Strains, Phase IV (KMG-IV): sequencing the most valuable type-strain genomes for metagenomic binning, comparative biology and taxonomic classification.</title>
        <authorList>
            <person name="Goeker M."/>
        </authorList>
    </citation>
    <scope>NUCLEOTIDE SEQUENCE [LARGE SCALE GENOMIC DNA]</scope>
    <source>
        <strain evidence="4 5">DSM 44197</strain>
    </source>
</reference>
<protein>
    <submittedName>
        <fullName evidence="4">Polyhydroxybutyrate depolymerase</fullName>
    </submittedName>
</protein>
<gene>
    <name evidence="4" type="ORF">HNR61_003760</name>
</gene>
<keyword evidence="1 3" id="KW-0732">Signal</keyword>
<accession>A0A7W3QM25</accession>
<dbReference type="InterPro" id="IPR010126">
    <property type="entry name" value="Esterase_phb"/>
</dbReference>
<dbReference type="Gene3D" id="3.40.50.1820">
    <property type="entry name" value="alpha/beta hydrolase"/>
    <property type="match status" value="1"/>
</dbReference>
<evidence type="ECO:0000256" key="1">
    <source>
        <dbReference type="ARBA" id="ARBA00022729"/>
    </source>
</evidence>
<feature type="signal peptide" evidence="3">
    <location>
        <begin position="1"/>
        <end position="27"/>
    </location>
</feature>
<keyword evidence="5" id="KW-1185">Reference proteome</keyword>
<evidence type="ECO:0000313" key="5">
    <source>
        <dbReference type="Proteomes" id="UP000572680"/>
    </source>
</evidence>
<dbReference type="Pfam" id="PF10503">
    <property type="entry name" value="Esterase_PHB"/>
    <property type="match status" value="1"/>
</dbReference>
<dbReference type="SUPFAM" id="SSF53474">
    <property type="entry name" value="alpha/beta-Hydrolases"/>
    <property type="match status" value="1"/>
</dbReference>
<dbReference type="PANTHER" id="PTHR43037:SF1">
    <property type="entry name" value="BLL1128 PROTEIN"/>
    <property type="match status" value="1"/>
</dbReference>
<dbReference type="Proteomes" id="UP000572680">
    <property type="component" value="Unassembled WGS sequence"/>
</dbReference>
<organism evidence="4 5">
    <name type="scientific">Actinomadura namibiensis</name>
    <dbReference type="NCBI Taxonomy" id="182080"/>
    <lineage>
        <taxon>Bacteria</taxon>
        <taxon>Bacillati</taxon>
        <taxon>Actinomycetota</taxon>
        <taxon>Actinomycetes</taxon>
        <taxon>Streptosporangiales</taxon>
        <taxon>Thermomonosporaceae</taxon>
        <taxon>Actinomadura</taxon>
    </lineage>
</organism>
<proteinExistence type="predicted"/>
<evidence type="ECO:0000256" key="3">
    <source>
        <dbReference type="SAM" id="SignalP"/>
    </source>
</evidence>
<sequence>MKTLPRLALAALPLLALPGVPPLPARADAPPPPGTHTRTIAMGRWQRPYLLHVPEGRPARGRLPLVVALHGGLNDAAYLTRQSRLNDQADRHGFAVAYPNGLLGTWNAGGCCSVARVAGVDDVGYLDRLLDTLVREGLADPRRVYLAGFSNGGGMAYRYACERPGRVAAVGVVSGSLASLCHPRERVSVLAFHGTADFSVPYHGGGNLDFDVKVPFLPVRWVMDIWRRLNGLPALSRPYLDRGHTRCRTTGRGPDGTEVALCTVDGGGHEWPTATGRAGVDGSAVLWRFFRAHPRPGGPA</sequence>
<dbReference type="GO" id="GO:0016787">
    <property type="term" value="F:hydrolase activity"/>
    <property type="evidence" value="ECO:0007669"/>
    <property type="project" value="UniProtKB-KW"/>
</dbReference>
<evidence type="ECO:0000256" key="2">
    <source>
        <dbReference type="ARBA" id="ARBA00022801"/>
    </source>
</evidence>
<dbReference type="GO" id="GO:0005576">
    <property type="term" value="C:extracellular region"/>
    <property type="evidence" value="ECO:0007669"/>
    <property type="project" value="InterPro"/>
</dbReference>
<feature type="chain" id="PRO_5030657177" evidence="3">
    <location>
        <begin position="28"/>
        <end position="300"/>
    </location>
</feature>
<keyword evidence="2" id="KW-0378">Hydrolase</keyword>
<dbReference type="InterPro" id="IPR029058">
    <property type="entry name" value="AB_hydrolase_fold"/>
</dbReference>
<comment type="caution">
    <text evidence="4">The sequence shown here is derived from an EMBL/GenBank/DDBJ whole genome shotgun (WGS) entry which is preliminary data.</text>
</comment>
<evidence type="ECO:0000313" key="4">
    <source>
        <dbReference type="EMBL" id="MBA8952120.1"/>
    </source>
</evidence>
<dbReference type="AlphaFoldDB" id="A0A7W3QM25"/>
<dbReference type="EMBL" id="JACJIA010000004">
    <property type="protein sequence ID" value="MBA8952120.1"/>
    <property type="molecule type" value="Genomic_DNA"/>
</dbReference>
<dbReference type="RefSeq" id="WP_182844391.1">
    <property type="nucleotide sequence ID" value="NZ_BAAALP010000046.1"/>
</dbReference>